<dbReference type="InterPro" id="IPR050471">
    <property type="entry name" value="AB_hydrolase"/>
</dbReference>
<dbReference type="STRING" id="1120989.SAMN02745227_01728"/>
<dbReference type="AlphaFoldDB" id="A0A1M6QE68"/>
<organism evidence="2 3">
    <name type="scientific">Anaerobranca californiensis DSM 14826</name>
    <dbReference type="NCBI Taxonomy" id="1120989"/>
    <lineage>
        <taxon>Bacteria</taxon>
        <taxon>Bacillati</taxon>
        <taxon>Bacillota</taxon>
        <taxon>Clostridia</taxon>
        <taxon>Eubacteriales</taxon>
        <taxon>Proteinivoracaceae</taxon>
        <taxon>Anaerobranca</taxon>
    </lineage>
</organism>
<evidence type="ECO:0000313" key="2">
    <source>
        <dbReference type="EMBL" id="SHK18594.1"/>
    </source>
</evidence>
<keyword evidence="3" id="KW-1185">Reference proteome</keyword>
<dbReference type="EMBL" id="FRAI01000020">
    <property type="protein sequence ID" value="SHK18594.1"/>
    <property type="molecule type" value="Genomic_DNA"/>
</dbReference>
<sequence length="269" mass="30499">MFYGAKGGSIKIDDTYMDYVTFGKGEKNLVILPGLSDGLKTVKGTAIPLAFMYKQYAKEYKVYIFSRKNQMEEGYSTRDMAKDQKRAMENLGITNAYVMGISMGGMIAQYLAIDHQGVEKLVLCITLSRQNETLQKVIKNWIELAKVNDYKNLVIDSIEKTYTDNYLRQKKYRQIYPILTRIGKPKDFTRYLIQANACIKHNAFDELDKITCPTLVIGGDSDLVVGKNTSEELAEKIKGSKLIIYKGLGHGTFAEAKDFDQQVLNFLKT</sequence>
<dbReference type="InterPro" id="IPR029058">
    <property type="entry name" value="AB_hydrolase_fold"/>
</dbReference>
<name>A0A1M6QE68_9FIRM</name>
<dbReference type="OrthoDB" id="9775557at2"/>
<proteinExistence type="predicted"/>
<reference evidence="3" key="1">
    <citation type="submission" date="2016-11" db="EMBL/GenBank/DDBJ databases">
        <authorList>
            <person name="Varghese N."/>
            <person name="Submissions S."/>
        </authorList>
    </citation>
    <scope>NUCLEOTIDE SEQUENCE [LARGE SCALE GENOMIC DNA]</scope>
    <source>
        <strain evidence="3">DSM 14826</strain>
    </source>
</reference>
<dbReference type="Gene3D" id="3.40.50.1820">
    <property type="entry name" value="alpha/beta hydrolase"/>
    <property type="match status" value="1"/>
</dbReference>
<dbReference type="InterPro" id="IPR000073">
    <property type="entry name" value="AB_hydrolase_1"/>
</dbReference>
<dbReference type="RefSeq" id="WP_072907976.1">
    <property type="nucleotide sequence ID" value="NZ_FRAI01000020.1"/>
</dbReference>
<dbReference type="SUPFAM" id="SSF53474">
    <property type="entry name" value="alpha/beta-Hydrolases"/>
    <property type="match status" value="1"/>
</dbReference>
<accession>A0A1M6QE68</accession>
<evidence type="ECO:0000313" key="3">
    <source>
        <dbReference type="Proteomes" id="UP000243547"/>
    </source>
</evidence>
<dbReference type="Proteomes" id="UP000243547">
    <property type="component" value="Unassembled WGS sequence"/>
</dbReference>
<dbReference type="PANTHER" id="PTHR43433:SF5">
    <property type="entry name" value="AB HYDROLASE-1 DOMAIN-CONTAINING PROTEIN"/>
    <property type="match status" value="1"/>
</dbReference>
<gene>
    <name evidence="2" type="ORF">SAMN02745227_01728</name>
</gene>
<feature type="domain" description="AB hydrolase-1" evidence="1">
    <location>
        <begin position="70"/>
        <end position="255"/>
    </location>
</feature>
<protein>
    <submittedName>
        <fullName evidence="2">Pimeloyl-ACP methyl ester carboxylesterase</fullName>
    </submittedName>
</protein>
<evidence type="ECO:0000259" key="1">
    <source>
        <dbReference type="Pfam" id="PF00561"/>
    </source>
</evidence>
<dbReference type="Pfam" id="PF00561">
    <property type="entry name" value="Abhydrolase_1"/>
    <property type="match status" value="1"/>
</dbReference>
<dbReference type="PANTHER" id="PTHR43433">
    <property type="entry name" value="HYDROLASE, ALPHA/BETA FOLD FAMILY PROTEIN"/>
    <property type="match status" value="1"/>
</dbReference>